<protein>
    <recommendedName>
        <fullName evidence="3">Leucine rich repeat containing protein BspA family protein</fullName>
    </recommendedName>
</protein>
<evidence type="ECO:0008006" key="3">
    <source>
        <dbReference type="Google" id="ProtNLM"/>
    </source>
</evidence>
<keyword evidence="2" id="KW-1185">Reference proteome</keyword>
<dbReference type="Pfam" id="PF13306">
    <property type="entry name" value="LRR_5"/>
    <property type="match status" value="1"/>
</dbReference>
<dbReference type="KEGG" id="eiv:EIN_166970"/>
<dbReference type="EMBL" id="KB207112">
    <property type="protein sequence ID" value="ELP84432.1"/>
    <property type="molecule type" value="Genomic_DNA"/>
</dbReference>
<evidence type="ECO:0000313" key="2">
    <source>
        <dbReference type="Proteomes" id="UP000014680"/>
    </source>
</evidence>
<organism evidence="1 2">
    <name type="scientific">Entamoeba invadens IP1</name>
    <dbReference type="NCBI Taxonomy" id="370355"/>
    <lineage>
        <taxon>Eukaryota</taxon>
        <taxon>Amoebozoa</taxon>
        <taxon>Evosea</taxon>
        <taxon>Archamoebae</taxon>
        <taxon>Mastigamoebida</taxon>
        <taxon>Entamoebidae</taxon>
        <taxon>Entamoeba</taxon>
    </lineage>
</organism>
<dbReference type="InterPro" id="IPR053139">
    <property type="entry name" value="Surface_bspA-like"/>
</dbReference>
<dbReference type="InterPro" id="IPR032675">
    <property type="entry name" value="LRR_dom_sf"/>
</dbReference>
<gene>
    <name evidence="1" type="ORF">EIN_166970</name>
</gene>
<reference evidence="1 2" key="1">
    <citation type="submission" date="2012-10" db="EMBL/GenBank/DDBJ databases">
        <authorList>
            <person name="Zafar N."/>
            <person name="Inman J."/>
            <person name="Hall N."/>
            <person name="Lorenzi H."/>
            <person name="Caler E."/>
        </authorList>
    </citation>
    <scope>NUCLEOTIDE SEQUENCE [LARGE SCALE GENOMIC DNA]</scope>
    <source>
        <strain evidence="1 2">IP1</strain>
    </source>
</reference>
<accession>A0A0A1TVJ8</accession>
<sequence length="258" mass="29691">MDKLSCADIVLVSKFFLTFNDFITLVLVNRKFSYLMQRLFYNPIEIDAKTLNCFPNITTLNLWSPKANTFTKFKPNSEIQETLKLVIWYTVDYQSSLKLNKLGCVTKVIEYTSKNRNRFGNEIQLDVSRLGVSCYSKCTNLNSIVIPERVTHIADCCFEGCVYLSSVSIPQHITRIGNSCFRGCSLLKSIILPNNIKHIGINCFRNCVKLNSINMPSSITYWKGVFQALFQVKCNDNTKIIFYIELCLFVWVYQSPIN</sequence>
<dbReference type="GeneID" id="14883488"/>
<dbReference type="Proteomes" id="UP000014680">
    <property type="component" value="Unassembled WGS sequence"/>
</dbReference>
<dbReference type="PANTHER" id="PTHR45661">
    <property type="entry name" value="SURFACE ANTIGEN"/>
    <property type="match status" value="1"/>
</dbReference>
<dbReference type="PANTHER" id="PTHR45661:SF3">
    <property type="entry name" value="IG-LIKE DOMAIN-CONTAINING PROTEIN"/>
    <property type="match status" value="1"/>
</dbReference>
<dbReference type="SUPFAM" id="SSF52058">
    <property type="entry name" value="L domain-like"/>
    <property type="match status" value="1"/>
</dbReference>
<dbReference type="Gene3D" id="3.80.10.10">
    <property type="entry name" value="Ribonuclease Inhibitor"/>
    <property type="match status" value="1"/>
</dbReference>
<dbReference type="InterPro" id="IPR026906">
    <property type="entry name" value="LRR_5"/>
</dbReference>
<dbReference type="VEuPathDB" id="AmoebaDB:EIN_166970"/>
<dbReference type="RefSeq" id="XP_004183778.1">
    <property type="nucleotide sequence ID" value="XM_004183730.1"/>
</dbReference>
<evidence type="ECO:0000313" key="1">
    <source>
        <dbReference type="EMBL" id="ELP84432.1"/>
    </source>
</evidence>
<dbReference type="AlphaFoldDB" id="A0A0A1TVJ8"/>
<proteinExistence type="predicted"/>
<name>A0A0A1TVJ8_ENTIV</name>